<organism evidence="2 3">
    <name type="scientific">Chitinophaga caeni</name>
    <dbReference type="NCBI Taxonomy" id="2029983"/>
    <lineage>
        <taxon>Bacteria</taxon>
        <taxon>Pseudomonadati</taxon>
        <taxon>Bacteroidota</taxon>
        <taxon>Chitinophagia</taxon>
        <taxon>Chitinophagales</taxon>
        <taxon>Chitinophagaceae</taxon>
        <taxon>Chitinophaga</taxon>
    </lineage>
</organism>
<feature type="transmembrane region" description="Helical" evidence="1">
    <location>
        <begin position="86"/>
        <end position="104"/>
    </location>
</feature>
<dbReference type="RefSeq" id="WP_098193091.1">
    <property type="nucleotide sequence ID" value="NZ_CP023777.1"/>
</dbReference>
<feature type="transmembrane region" description="Helical" evidence="1">
    <location>
        <begin position="125"/>
        <end position="147"/>
    </location>
</feature>
<feature type="transmembrane region" description="Helical" evidence="1">
    <location>
        <begin position="306"/>
        <end position="326"/>
    </location>
</feature>
<dbReference type="AlphaFoldDB" id="A0A291QS34"/>
<keyword evidence="1" id="KW-0812">Transmembrane</keyword>
<reference evidence="2 3" key="1">
    <citation type="submission" date="2017-10" db="EMBL/GenBank/DDBJ databases">
        <title>Paenichitinophaga pekingensis gen. nov., sp. nov., isolated from activated sludge.</title>
        <authorList>
            <person name="Jin D."/>
            <person name="Kong X."/>
            <person name="Deng Y."/>
            <person name="Bai Z."/>
        </authorList>
    </citation>
    <scope>NUCLEOTIDE SEQUENCE [LARGE SCALE GENOMIC DNA]</scope>
    <source>
        <strain evidence="2 3">13</strain>
    </source>
</reference>
<evidence type="ECO:0008006" key="4">
    <source>
        <dbReference type="Google" id="ProtNLM"/>
    </source>
</evidence>
<keyword evidence="3" id="KW-1185">Reference proteome</keyword>
<accession>A0A291QS34</accession>
<feature type="transmembrane region" description="Helical" evidence="1">
    <location>
        <begin position="272"/>
        <end position="294"/>
    </location>
</feature>
<evidence type="ECO:0000313" key="2">
    <source>
        <dbReference type="EMBL" id="ATL46703.1"/>
    </source>
</evidence>
<sequence>MIIKISKLFFIVIVIIIVFNSILDIGFSTRDDDWMLLNNPFVLMPNDENWFWWIKGLFLNYWDIQYSPLNTIYYSLVYKINGYDSFYFHLSSIVIHIMNGVLLCKLGEQTYILFQPDFNRADLKTICYISTFFWLIAPINVEAVVWIAASKVLLCTMFTILCLIFFISSLLNIDIDSLKSFRIRLVLSFTCFFLSFFFKEQAFMTPLIIGAILFYYTSSNMKMIGKIFLKQLIIYLILMFIFSIIFVYITLDANQLSNSPFYIYPLCDRLVLSFYCFFKYVFDVFIPMNLHYAYKFPMAPQENLPFIYYLFIVLFFIIIWQGYKIFSTSLSNYFFELLCISIFISQIVLVLQIFPLNRPMLSADRYMYLSSFFLILFASKYGFKLYKRYRTLLYTLLIGLGVYFFMYSSYLASVWHF</sequence>
<keyword evidence="1" id="KW-1133">Transmembrane helix</keyword>
<proteinExistence type="predicted"/>
<feature type="transmembrane region" description="Helical" evidence="1">
    <location>
        <begin position="333"/>
        <end position="354"/>
    </location>
</feature>
<dbReference type="EMBL" id="CP023777">
    <property type="protein sequence ID" value="ATL46703.1"/>
    <property type="molecule type" value="Genomic_DNA"/>
</dbReference>
<feature type="transmembrane region" description="Helical" evidence="1">
    <location>
        <begin position="153"/>
        <end position="173"/>
    </location>
</feature>
<feature type="transmembrane region" description="Helical" evidence="1">
    <location>
        <begin position="7"/>
        <end position="27"/>
    </location>
</feature>
<gene>
    <name evidence="2" type="ORF">COR50_05640</name>
</gene>
<evidence type="ECO:0000256" key="1">
    <source>
        <dbReference type="SAM" id="Phobius"/>
    </source>
</evidence>
<feature type="transmembrane region" description="Helical" evidence="1">
    <location>
        <begin position="228"/>
        <end position="251"/>
    </location>
</feature>
<dbReference type="OrthoDB" id="1100887at2"/>
<keyword evidence="1" id="KW-0472">Membrane</keyword>
<protein>
    <recommendedName>
        <fullName evidence="4">Glycosyltransferase RgtA/B/C/D-like domain-containing protein</fullName>
    </recommendedName>
</protein>
<evidence type="ECO:0000313" key="3">
    <source>
        <dbReference type="Proteomes" id="UP000220133"/>
    </source>
</evidence>
<name>A0A291QS34_9BACT</name>
<feature type="transmembrane region" description="Helical" evidence="1">
    <location>
        <begin position="185"/>
        <end position="216"/>
    </location>
</feature>
<dbReference type="KEGG" id="cbae:COR50_05640"/>
<feature type="transmembrane region" description="Helical" evidence="1">
    <location>
        <begin position="392"/>
        <end position="412"/>
    </location>
</feature>
<dbReference type="Proteomes" id="UP000220133">
    <property type="component" value="Chromosome"/>
</dbReference>